<name>A0ABN8S5Q3_9CNID</name>
<evidence type="ECO:0000259" key="8">
    <source>
        <dbReference type="PROSITE" id="PS50950"/>
    </source>
</evidence>
<evidence type="ECO:0000256" key="5">
    <source>
        <dbReference type="ARBA" id="ARBA00023125"/>
    </source>
</evidence>
<comment type="cofactor">
    <cofactor evidence="1">
        <name>a divalent metal cation</name>
        <dbReference type="ChEBI" id="CHEBI:60240"/>
    </cofactor>
</comment>
<evidence type="ECO:0000256" key="2">
    <source>
        <dbReference type="ARBA" id="ARBA00022723"/>
    </source>
</evidence>
<dbReference type="SUPFAM" id="SSF57716">
    <property type="entry name" value="Glucocorticoid receptor-like (DNA-binding domain)"/>
    <property type="match status" value="1"/>
</dbReference>
<protein>
    <recommendedName>
        <fullName evidence="8">THAP-type domain-containing protein</fullName>
    </recommendedName>
</protein>
<gene>
    <name evidence="9" type="ORF">PLOB_00033876</name>
</gene>
<dbReference type="Pfam" id="PF05485">
    <property type="entry name" value="THAP"/>
    <property type="match status" value="1"/>
</dbReference>
<evidence type="ECO:0000313" key="9">
    <source>
        <dbReference type="EMBL" id="CAH3186081.1"/>
    </source>
</evidence>
<dbReference type="InterPro" id="IPR027806">
    <property type="entry name" value="HARBI1_dom"/>
</dbReference>
<evidence type="ECO:0000256" key="4">
    <source>
        <dbReference type="ARBA" id="ARBA00022833"/>
    </source>
</evidence>
<sequence length="494" mass="56546">MGYICAVKNCGHNTARDKGKYRFFRFPAIIVNQGEEIRELSERRRRQWFANIYRKEFDDKKAENSRVCSSHFISGERAELLDTTNPDWAPTVNLGHDKIKQSVSQLAVSRNARAQKRNENKRKYDEMASSSTSRKSGEMEVVQEKEYVEPETSSKLSVSNFTEASCSLDESINLADNSNDDNDNHNKCCQTENLTEDSFRDNDDKTKFYTGIPKFSLLMHVLNLIAPHIKRNTQNALSQFQEFLLVLIRLKLNSPLQDLAYRFNISVPTAHRIFDRWIHVMSVRLKFLIQWPEHEELQATMPVVFQRNFGKKVAVIIDCFEIFTERPSSLIARAMTWSNYNHHNTVKFLIGVTPQGVISFISKAWGGRVSDKYLTENSGLLRKLLPGDIVLADRGFDIADSVGFYQARLHIPAFTRGKKQLSAEEVEETRKIANVRIHVERVIGLVRRKYTILQGILPIQLVTARQGDDLAPIDKIAIVCCALTNLSESIVPFD</sequence>
<dbReference type="EMBL" id="CALNXK010000459">
    <property type="protein sequence ID" value="CAH3186081.1"/>
    <property type="molecule type" value="Genomic_DNA"/>
</dbReference>
<dbReference type="PANTHER" id="PTHR23080:SF141">
    <property type="entry name" value="TRANSPOSASE HELIX-TURN-HELIX DOMAIN-CONTAINING PROTEIN"/>
    <property type="match status" value="1"/>
</dbReference>
<dbReference type="InterPro" id="IPR027805">
    <property type="entry name" value="Transposase_HTH_dom"/>
</dbReference>
<keyword evidence="2" id="KW-0479">Metal-binding</keyword>
<evidence type="ECO:0000256" key="7">
    <source>
        <dbReference type="SAM" id="MobiDB-lite"/>
    </source>
</evidence>
<dbReference type="Proteomes" id="UP001159405">
    <property type="component" value="Unassembled WGS sequence"/>
</dbReference>
<comment type="caution">
    <text evidence="9">The sequence shown here is derived from an EMBL/GenBank/DDBJ whole genome shotgun (WGS) entry which is preliminary data.</text>
</comment>
<organism evidence="9 10">
    <name type="scientific">Porites lobata</name>
    <dbReference type="NCBI Taxonomy" id="104759"/>
    <lineage>
        <taxon>Eukaryota</taxon>
        <taxon>Metazoa</taxon>
        <taxon>Cnidaria</taxon>
        <taxon>Anthozoa</taxon>
        <taxon>Hexacorallia</taxon>
        <taxon>Scleractinia</taxon>
        <taxon>Fungiina</taxon>
        <taxon>Poritidae</taxon>
        <taxon>Porites</taxon>
    </lineage>
</organism>
<dbReference type="Pfam" id="PF13613">
    <property type="entry name" value="HTH_Tnp_4"/>
    <property type="match status" value="1"/>
</dbReference>
<evidence type="ECO:0000256" key="3">
    <source>
        <dbReference type="ARBA" id="ARBA00022771"/>
    </source>
</evidence>
<feature type="domain" description="THAP-type" evidence="8">
    <location>
        <begin position="1"/>
        <end position="93"/>
    </location>
</feature>
<dbReference type="InterPro" id="IPR006612">
    <property type="entry name" value="THAP_Znf"/>
</dbReference>
<accession>A0ABN8S5Q3</accession>
<evidence type="ECO:0000256" key="1">
    <source>
        <dbReference type="ARBA" id="ARBA00001968"/>
    </source>
</evidence>
<dbReference type="PANTHER" id="PTHR23080">
    <property type="entry name" value="THAP DOMAIN PROTEIN"/>
    <property type="match status" value="1"/>
</dbReference>
<dbReference type="Pfam" id="PF13359">
    <property type="entry name" value="DDE_Tnp_4"/>
    <property type="match status" value="1"/>
</dbReference>
<dbReference type="SMART" id="SM00980">
    <property type="entry name" value="THAP"/>
    <property type="match status" value="1"/>
</dbReference>
<evidence type="ECO:0000256" key="6">
    <source>
        <dbReference type="PROSITE-ProRule" id="PRU00309"/>
    </source>
</evidence>
<evidence type="ECO:0000313" key="10">
    <source>
        <dbReference type="Proteomes" id="UP001159405"/>
    </source>
</evidence>
<keyword evidence="5 6" id="KW-0238">DNA-binding</keyword>
<keyword evidence="3 6" id="KW-0863">Zinc-finger</keyword>
<reference evidence="9 10" key="1">
    <citation type="submission" date="2022-05" db="EMBL/GenBank/DDBJ databases">
        <authorList>
            <consortium name="Genoscope - CEA"/>
            <person name="William W."/>
        </authorList>
    </citation>
    <scope>NUCLEOTIDE SEQUENCE [LARGE SCALE GENOMIC DNA]</scope>
</reference>
<feature type="compositionally biased region" description="Basic and acidic residues" evidence="7">
    <location>
        <begin position="116"/>
        <end position="126"/>
    </location>
</feature>
<feature type="region of interest" description="Disordered" evidence="7">
    <location>
        <begin position="109"/>
        <end position="141"/>
    </location>
</feature>
<proteinExistence type="predicted"/>
<dbReference type="PROSITE" id="PS50950">
    <property type="entry name" value="ZF_THAP"/>
    <property type="match status" value="1"/>
</dbReference>
<keyword evidence="4" id="KW-0862">Zinc</keyword>
<keyword evidence="10" id="KW-1185">Reference proteome</keyword>